<feature type="domain" description="SKP1 component POZ" evidence="5">
    <location>
        <begin position="8"/>
        <end position="67"/>
    </location>
</feature>
<dbReference type="OrthoDB" id="249087at2759"/>
<dbReference type="FunFam" id="3.30.710.10:FF:000035">
    <property type="entry name" value="Elongin C transcription elongation factor"/>
    <property type="match status" value="1"/>
</dbReference>
<evidence type="ECO:0000313" key="6">
    <source>
        <dbReference type="EMBL" id="CDR35509.1"/>
    </source>
</evidence>
<sequence>MADADSWVTLVSSDGHRFILPRSAALGSEMIKNTLSADFVEAQTGVIRLEEQRAEIVEKVAEYLMYKERYRETKGEIPDFKDRVKPEIALELLMASDYMEC</sequence>
<dbReference type="EMBL" id="LCTV02000010">
    <property type="protein sequence ID" value="PRQ72319.1"/>
    <property type="molecule type" value="Genomic_DNA"/>
</dbReference>
<dbReference type="PANTHER" id="PTHR20648">
    <property type="entry name" value="ELONGIN-C"/>
    <property type="match status" value="1"/>
</dbReference>
<dbReference type="GO" id="GO:0003746">
    <property type="term" value="F:translation elongation factor activity"/>
    <property type="evidence" value="ECO:0007669"/>
    <property type="project" value="UniProtKB-KW"/>
</dbReference>
<comment type="similarity">
    <text evidence="2">Belongs to the SKP1 family.</text>
</comment>
<keyword evidence="7" id="KW-0648">Protein biosynthesis</keyword>
<dbReference type="SMART" id="SM00512">
    <property type="entry name" value="Skp1"/>
    <property type="match status" value="1"/>
</dbReference>
<keyword evidence="7" id="KW-0251">Elongation factor</keyword>
<dbReference type="Proteomes" id="UP000239560">
    <property type="component" value="Unassembled WGS sequence"/>
</dbReference>
<keyword evidence="9" id="KW-1185">Reference proteome</keyword>
<dbReference type="InterPro" id="IPR001232">
    <property type="entry name" value="SKP1-like"/>
</dbReference>
<dbReference type="InterPro" id="IPR016073">
    <property type="entry name" value="Skp1_comp_POZ"/>
</dbReference>
<comment type="subcellular location">
    <subcellularLocation>
        <location evidence="1">Nucleus</location>
    </subcellularLocation>
</comment>
<organism evidence="6">
    <name type="scientific">Rhodotorula toruloides</name>
    <name type="common">Yeast</name>
    <name type="synonym">Rhodosporidium toruloides</name>
    <dbReference type="NCBI Taxonomy" id="5286"/>
    <lineage>
        <taxon>Eukaryota</taxon>
        <taxon>Fungi</taxon>
        <taxon>Dikarya</taxon>
        <taxon>Basidiomycota</taxon>
        <taxon>Pucciniomycotina</taxon>
        <taxon>Microbotryomycetes</taxon>
        <taxon>Sporidiobolales</taxon>
        <taxon>Sporidiobolaceae</taxon>
        <taxon>Rhodotorula</taxon>
    </lineage>
</organism>
<evidence type="ECO:0000313" key="8">
    <source>
        <dbReference type="EMBL" id="PRQ72319.1"/>
    </source>
</evidence>
<proteinExistence type="inferred from homology"/>
<evidence type="ECO:0000256" key="3">
    <source>
        <dbReference type="ARBA" id="ARBA00021347"/>
    </source>
</evidence>
<dbReference type="EMBL" id="LK052936">
    <property type="protein sequence ID" value="CDR35509.1"/>
    <property type="molecule type" value="Genomic_DNA"/>
</dbReference>
<evidence type="ECO:0000256" key="2">
    <source>
        <dbReference type="ARBA" id="ARBA00009993"/>
    </source>
</evidence>
<dbReference type="GO" id="GO:0005634">
    <property type="term" value="C:nucleus"/>
    <property type="evidence" value="ECO:0007669"/>
    <property type="project" value="UniProtKB-SubCell"/>
</dbReference>
<evidence type="ECO:0000259" key="5">
    <source>
        <dbReference type="Pfam" id="PF03931"/>
    </source>
</evidence>
<name>A0A061ADB9_RHOTO</name>
<evidence type="ECO:0000256" key="4">
    <source>
        <dbReference type="ARBA" id="ARBA00023242"/>
    </source>
</evidence>
<dbReference type="CDD" id="cd18321">
    <property type="entry name" value="BTB_POZ_EloC"/>
    <property type="match status" value="1"/>
</dbReference>
<evidence type="ECO:0000313" key="9">
    <source>
        <dbReference type="Proteomes" id="UP000199069"/>
    </source>
</evidence>
<dbReference type="InterPro" id="IPR039948">
    <property type="entry name" value="ELC1"/>
</dbReference>
<dbReference type="GO" id="GO:0006511">
    <property type="term" value="P:ubiquitin-dependent protein catabolic process"/>
    <property type="evidence" value="ECO:0007669"/>
    <property type="project" value="InterPro"/>
</dbReference>
<gene>
    <name evidence="7" type="primary">FGENESH: predicted gene_10.312</name>
    <name evidence="8" type="ORF">AAT19DRAFT_9658</name>
    <name evidence="7" type="ORF">BN2166_0054750</name>
    <name evidence="6" type="ORF">RHTO0S_01e00914g</name>
</gene>
<dbReference type="Proteomes" id="UP000199069">
    <property type="component" value="Unassembled WGS sequence"/>
</dbReference>
<evidence type="ECO:0000313" key="7">
    <source>
        <dbReference type="EMBL" id="CTR09614.1"/>
    </source>
</evidence>
<dbReference type="SUPFAM" id="SSF54695">
    <property type="entry name" value="POZ domain"/>
    <property type="match status" value="1"/>
</dbReference>
<dbReference type="Pfam" id="PF03931">
    <property type="entry name" value="Skp1_POZ"/>
    <property type="match status" value="1"/>
</dbReference>
<reference evidence="8 10" key="3">
    <citation type="journal article" date="2018" name="Elife">
        <title>Functional genomics of lipid metabolism in the oleaginous yeast Rhodosporidium toruloides.</title>
        <authorList>
            <person name="Coradetti S.T."/>
            <person name="Pinel D."/>
            <person name="Geiselman G."/>
            <person name="Ito M."/>
            <person name="Mondo S."/>
            <person name="Reilly M.C."/>
            <person name="Cheng Y.F."/>
            <person name="Bauer S."/>
            <person name="Grigoriev I."/>
            <person name="Gladden J.M."/>
            <person name="Simmons B.A."/>
            <person name="Brem R."/>
            <person name="Arkin A.P."/>
            <person name="Skerker J.M."/>
        </authorList>
    </citation>
    <scope>NUCLEOTIDE SEQUENCE [LARGE SCALE GENOMIC DNA]</scope>
    <source>
        <strain evidence="8 10">NBRC 0880</strain>
    </source>
</reference>
<dbReference type="Gene3D" id="3.30.710.10">
    <property type="entry name" value="Potassium Channel Kv1.1, Chain A"/>
    <property type="match status" value="1"/>
</dbReference>
<reference evidence="6" key="1">
    <citation type="journal article" date="2014" name="Genome Announc.">
        <title>Draft genome sequence of Rhodosporidium toruloides CECT1137, an oleaginous yeast of biotechnological interest.</title>
        <authorList>
            <person name="Morin N."/>
            <person name="Calcas X."/>
            <person name="Devillers H."/>
            <person name="Durrens P."/>
            <person name="Sherman D.J."/>
            <person name="Nicaud J.-M."/>
            <person name="Neuveglise C."/>
        </authorList>
    </citation>
    <scope>NUCLEOTIDE SEQUENCE</scope>
    <source>
        <strain evidence="6">CECT1137</strain>
    </source>
</reference>
<dbReference type="InterPro" id="IPR011333">
    <property type="entry name" value="SKP1/BTB/POZ_sf"/>
</dbReference>
<reference evidence="7 9" key="2">
    <citation type="submission" date="2015-07" db="EMBL/GenBank/DDBJ databases">
        <authorList>
            <person name="Cajimat M.N.B."/>
            <person name="Milazzo M.L."/>
            <person name="Fulhorst C.F."/>
        </authorList>
    </citation>
    <scope>NUCLEOTIDE SEQUENCE [LARGE SCALE GENOMIC DNA]</scope>
    <source>
        <strain evidence="7">Single colony</strain>
    </source>
</reference>
<evidence type="ECO:0000256" key="1">
    <source>
        <dbReference type="ARBA" id="ARBA00004123"/>
    </source>
</evidence>
<dbReference type="OMA" id="AMVSPII"/>
<dbReference type="STRING" id="5286.A0A061ADB9"/>
<dbReference type="EMBL" id="CWKI01000010">
    <property type="protein sequence ID" value="CTR09614.1"/>
    <property type="molecule type" value="Genomic_DNA"/>
</dbReference>
<accession>A0A061ADB9</accession>
<protein>
    <recommendedName>
        <fullName evidence="3">Elongin-C</fullName>
    </recommendedName>
</protein>
<keyword evidence="4" id="KW-0539">Nucleus</keyword>
<evidence type="ECO:0000313" key="10">
    <source>
        <dbReference type="Proteomes" id="UP000239560"/>
    </source>
</evidence>
<dbReference type="AlphaFoldDB" id="A0A061ADB9"/>